<feature type="repeat" description="PPR" evidence="5">
    <location>
        <begin position="454"/>
        <end position="488"/>
    </location>
</feature>
<accession>A0A8J6CL12</accession>
<dbReference type="Gene3D" id="2.60.120.330">
    <property type="entry name" value="B-lactam Antibiotic, Isopenicillin N Synthase, Chain"/>
    <property type="match status" value="2"/>
</dbReference>
<dbReference type="OrthoDB" id="185373at2759"/>
<dbReference type="Pfam" id="PF12854">
    <property type="entry name" value="PPR_1"/>
    <property type="match status" value="1"/>
</dbReference>
<dbReference type="InterPro" id="IPR026992">
    <property type="entry name" value="DIOX_N"/>
</dbReference>
<dbReference type="InterPro" id="IPR011990">
    <property type="entry name" value="TPR-like_helical_dom_sf"/>
</dbReference>
<dbReference type="NCBIfam" id="TIGR00756">
    <property type="entry name" value="PPR"/>
    <property type="match status" value="8"/>
</dbReference>
<keyword evidence="4" id="KW-0408">Iron</keyword>
<keyword evidence="3" id="KW-0677">Repeat</keyword>
<dbReference type="Pfam" id="PF03171">
    <property type="entry name" value="2OG-FeII_Oxy"/>
    <property type="match status" value="2"/>
</dbReference>
<reference evidence="7 8" key="1">
    <citation type="journal article" date="2021" name="bioRxiv">
        <title>The Gossypium anomalum genome as a resource for cotton improvement and evolutionary analysis of hybrid incompatibility.</title>
        <authorList>
            <person name="Grover C.E."/>
            <person name="Yuan D."/>
            <person name="Arick M.A."/>
            <person name="Miller E.R."/>
            <person name="Hu G."/>
            <person name="Peterson D.G."/>
            <person name="Wendel J.F."/>
            <person name="Udall J.A."/>
        </authorList>
    </citation>
    <scope>NUCLEOTIDE SEQUENCE [LARGE SCALE GENOMIC DNA]</scope>
    <source>
        <strain evidence="7">JFW-Udall</strain>
        <tissue evidence="7">Leaf</tissue>
    </source>
</reference>
<feature type="repeat" description="PPR" evidence="5">
    <location>
        <begin position="308"/>
        <end position="342"/>
    </location>
</feature>
<feature type="repeat" description="PPR" evidence="5">
    <location>
        <begin position="594"/>
        <end position="628"/>
    </location>
</feature>
<comment type="caution">
    <text evidence="7">The sequence shown here is derived from an EMBL/GenBank/DDBJ whole genome shotgun (WGS) entry which is preliminary data.</text>
</comment>
<dbReference type="PROSITE" id="PS51375">
    <property type="entry name" value="PPR"/>
    <property type="match status" value="7"/>
</dbReference>
<feature type="repeat" description="PPR" evidence="5">
    <location>
        <begin position="489"/>
        <end position="523"/>
    </location>
</feature>
<evidence type="ECO:0000256" key="4">
    <source>
        <dbReference type="ARBA" id="ARBA00023004"/>
    </source>
</evidence>
<evidence type="ECO:0000259" key="6">
    <source>
        <dbReference type="PROSITE" id="PS51471"/>
    </source>
</evidence>
<dbReference type="InterPro" id="IPR002885">
    <property type="entry name" value="PPR_rpt"/>
</dbReference>
<comment type="similarity">
    <text evidence="1">Belongs to the PPR family. P subfamily.</text>
</comment>
<evidence type="ECO:0000313" key="7">
    <source>
        <dbReference type="EMBL" id="KAG8471698.1"/>
    </source>
</evidence>
<dbReference type="Gene3D" id="1.25.40.10">
    <property type="entry name" value="Tetratricopeptide repeat domain"/>
    <property type="match status" value="3"/>
</dbReference>
<dbReference type="AlphaFoldDB" id="A0A8J6CL12"/>
<evidence type="ECO:0000256" key="2">
    <source>
        <dbReference type="ARBA" id="ARBA00022723"/>
    </source>
</evidence>
<dbReference type="GO" id="GO:0046872">
    <property type="term" value="F:metal ion binding"/>
    <property type="evidence" value="ECO:0007669"/>
    <property type="project" value="UniProtKB-KW"/>
</dbReference>
<feature type="repeat" description="PPR" evidence="5">
    <location>
        <begin position="559"/>
        <end position="593"/>
    </location>
</feature>
<gene>
    <name evidence="7" type="ORF">CXB51_036277</name>
</gene>
<dbReference type="PANTHER" id="PTHR47939:SF13">
    <property type="entry name" value="OS03G0201400 PROTEIN"/>
    <property type="match status" value="1"/>
</dbReference>
<evidence type="ECO:0000256" key="3">
    <source>
        <dbReference type="ARBA" id="ARBA00022737"/>
    </source>
</evidence>
<dbReference type="InterPro" id="IPR044861">
    <property type="entry name" value="IPNS-like_FE2OG_OXY"/>
</dbReference>
<feature type="domain" description="Fe2OG dioxygenase" evidence="6">
    <location>
        <begin position="153"/>
        <end position="254"/>
    </location>
</feature>
<feature type="domain" description="Fe2OG dioxygenase" evidence="6">
    <location>
        <begin position="839"/>
        <end position="940"/>
    </location>
</feature>
<feature type="repeat" description="PPR" evidence="5">
    <location>
        <begin position="373"/>
        <end position="407"/>
    </location>
</feature>
<keyword evidence="8" id="KW-1185">Reference proteome</keyword>
<evidence type="ECO:0000256" key="5">
    <source>
        <dbReference type="PROSITE-ProRule" id="PRU00708"/>
    </source>
</evidence>
<keyword evidence="2" id="KW-0479">Metal-binding</keyword>
<name>A0A8J6CL12_9ROSI</name>
<protein>
    <recommendedName>
        <fullName evidence="6">Fe2OG dioxygenase domain-containing protein</fullName>
    </recommendedName>
</protein>
<proteinExistence type="inferred from homology"/>
<feature type="repeat" description="PPR" evidence="5">
    <location>
        <begin position="524"/>
        <end position="558"/>
    </location>
</feature>
<sequence>MGVNAEIEFPAIEFRSSDLKRGTDGWRHLCKKVQEACEKFGCFEVVYDTISTKVREETFGLMKELVEVPVERKQKNTSPMPYHGWVGPCEQVSLLYEGFGIGNASNYDCVKSFTQLIDTIHTMGTQMEELNKLIWLMLIDSYGLRDDSLKLNYTTLVRMMKYMAPPPGEYERGLFAHTDKPVSTLICEDQVSGLEIEVNDGQWIKLTNLSPSSFVFVVGDPLKAWSNGRLKSVNHRVMMSGDKDRYSIAAFVIPNEGTIIKTPKELIDDQHPRLFKDFDFMEFFLFAFSDPARHIDNGELLHVFAGLSPPACNALLDGLIKLRRFDSMWDLYKELFSRGFCLMVLINCCCCQGDVLKAHNLFYELLMQGIPPNVVVYTTVIKLLCNEGKMLEAERMFRLIKKGYFLPNLMMISDRLGPNIVSFGILIDGLCKVSELTVARRYFVCRVKYGVFPNIFVYNCLIDGYCRAGNVSEAVELSSEMEKLEILPDVITYSILIKGLCTVGKVEEGSFLLQKMNKDGVLANSMTYNSLIDRYCKVGNMEKALEICSQINENGVEPNVITFSTLIDGYCKTGNMEVVVGFYSEMVIGSLVSDVVAYTALINGYCKNGNIKEAFRLHKEMLESGLMPNVFTLTCKVCFDQATSFVLLGYFALPRHHWEKTINGRKSQPKEKPITNMPGVNPEIDFPAIEFRSSDLKRGTEGWNRLCKRVQEACETFGCFEVVYEKVSTKLREDAFGLMKEMVELPVETKQKNNSPMPYHGWVGPCKQVSVLYEGFGVGDASNYDSVKSFAQLMWPNGHPHFSDTIHTLATQMEDLNKLIWLMLIDSYGLGDDSLKMNYTTLVRMMKYMAPPPGEYERGLFAHTDKPVSTLICEDQISGLEIEVNDGQWIKLTNLSPSSFVFVVGDPLKAWSNGRLKSVNHRVMMSGDKDRYSIAAFVIPNEGTIIKTPKEFIDDQHPRLFKDLDFMEFFLFAFSDPARHIDNGELLHVFAGLSPPVSN</sequence>
<dbReference type="InterPro" id="IPR005123">
    <property type="entry name" value="Oxoglu/Fe-dep_dioxygenase_dom"/>
</dbReference>
<dbReference type="InterPro" id="IPR027443">
    <property type="entry name" value="IPNS-like_sf"/>
</dbReference>
<dbReference type="PANTHER" id="PTHR47939">
    <property type="entry name" value="MEMBRANE-ASSOCIATED SALT-INDUCIBLE PROTEIN-LIKE"/>
    <property type="match status" value="1"/>
</dbReference>
<dbReference type="Pfam" id="PF01535">
    <property type="entry name" value="PPR"/>
    <property type="match status" value="1"/>
</dbReference>
<evidence type="ECO:0000256" key="1">
    <source>
        <dbReference type="ARBA" id="ARBA00007626"/>
    </source>
</evidence>
<dbReference type="InterPro" id="IPR050667">
    <property type="entry name" value="PPR-containing_protein"/>
</dbReference>
<dbReference type="Proteomes" id="UP000701853">
    <property type="component" value="Chromosome 13"/>
</dbReference>
<dbReference type="PROSITE" id="PS51471">
    <property type="entry name" value="FE2OG_OXY"/>
    <property type="match status" value="2"/>
</dbReference>
<dbReference type="SUPFAM" id="SSF51197">
    <property type="entry name" value="Clavaminate synthase-like"/>
    <property type="match status" value="2"/>
</dbReference>
<evidence type="ECO:0000313" key="8">
    <source>
        <dbReference type="Proteomes" id="UP000701853"/>
    </source>
</evidence>
<dbReference type="EMBL" id="JAHUZN010000013">
    <property type="protein sequence ID" value="KAG8471698.1"/>
    <property type="molecule type" value="Genomic_DNA"/>
</dbReference>
<dbReference type="Pfam" id="PF13041">
    <property type="entry name" value="PPR_2"/>
    <property type="match status" value="3"/>
</dbReference>
<dbReference type="Pfam" id="PF14226">
    <property type="entry name" value="DIOX_N"/>
    <property type="match status" value="2"/>
</dbReference>
<organism evidence="7 8">
    <name type="scientific">Gossypium anomalum</name>
    <dbReference type="NCBI Taxonomy" id="47600"/>
    <lineage>
        <taxon>Eukaryota</taxon>
        <taxon>Viridiplantae</taxon>
        <taxon>Streptophyta</taxon>
        <taxon>Embryophyta</taxon>
        <taxon>Tracheophyta</taxon>
        <taxon>Spermatophyta</taxon>
        <taxon>Magnoliopsida</taxon>
        <taxon>eudicotyledons</taxon>
        <taxon>Gunneridae</taxon>
        <taxon>Pentapetalae</taxon>
        <taxon>rosids</taxon>
        <taxon>malvids</taxon>
        <taxon>Malvales</taxon>
        <taxon>Malvaceae</taxon>
        <taxon>Malvoideae</taxon>
        <taxon>Gossypium</taxon>
    </lineage>
</organism>